<reference evidence="2 5" key="2">
    <citation type="submission" date="2023-08" db="EMBL/GenBank/DDBJ databases">
        <title>Bioegradation of LLDPE and BLDPE plastic by marine bacteria from coast plastic debris.</title>
        <authorList>
            <person name="Rong Z."/>
        </authorList>
    </citation>
    <scope>NUCLEOTIDE SEQUENCE [LARGE SCALE GENOMIC DNA]</scope>
    <source>
        <strain evidence="2 5">Z-2</strain>
    </source>
</reference>
<reference evidence="3 4" key="1">
    <citation type="submission" date="2016-10" db="EMBL/GenBank/DDBJ databases">
        <authorList>
            <person name="de Groot N.N."/>
        </authorList>
    </citation>
    <scope>NUCLEOTIDE SEQUENCE [LARGE SCALE GENOMIC DNA]</scope>
    <source>
        <strain evidence="3 4">DSM 44215</strain>
    </source>
</reference>
<dbReference type="Gene3D" id="1.10.287.1060">
    <property type="entry name" value="ESAT-6-like"/>
    <property type="match status" value="1"/>
</dbReference>
<dbReference type="Pfam" id="PF06013">
    <property type="entry name" value="WXG100"/>
    <property type="match status" value="1"/>
</dbReference>
<dbReference type="InterPro" id="IPR010310">
    <property type="entry name" value="T7SS_ESAT-6-like"/>
</dbReference>
<dbReference type="OrthoDB" id="4578410at2"/>
<dbReference type="NCBIfam" id="TIGR03930">
    <property type="entry name" value="WXG100_ESAT6"/>
    <property type="match status" value="1"/>
</dbReference>
<name>A0A1H2LWT4_9ACTN</name>
<dbReference type="EMBL" id="JAVLUS010000006">
    <property type="protein sequence ID" value="MDS1113970.1"/>
    <property type="molecule type" value="Genomic_DNA"/>
</dbReference>
<dbReference type="RefSeq" id="WP_074854183.1">
    <property type="nucleotide sequence ID" value="NZ_FNLM01000036.1"/>
</dbReference>
<gene>
    <name evidence="2" type="ORF">RD149_09330</name>
    <name evidence="3" type="ORF">SAMN04488548_136898</name>
</gene>
<evidence type="ECO:0000313" key="5">
    <source>
        <dbReference type="Proteomes" id="UP001265083"/>
    </source>
</evidence>
<dbReference type="Proteomes" id="UP000183180">
    <property type="component" value="Unassembled WGS sequence"/>
</dbReference>
<protein>
    <recommendedName>
        <fullName evidence="1">ESAT-6-like protein</fullName>
    </recommendedName>
</protein>
<dbReference type="InterPro" id="IPR036689">
    <property type="entry name" value="ESAT-6-like_sf"/>
</dbReference>
<comment type="similarity">
    <text evidence="1">Belongs to the WXG100 family.</text>
</comment>
<evidence type="ECO:0000313" key="2">
    <source>
        <dbReference type="EMBL" id="MDS1113970.1"/>
    </source>
</evidence>
<dbReference type="Proteomes" id="UP001265083">
    <property type="component" value="Unassembled WGS sequence"/>
</dbReference>
<dbReference type="AlphaFoldDB" id="A0A1H2LWT4"/>
<dbReference type="STRING" id="158898.SAMN04488548_136898"/>
<organism evidence="3 4">
    <name type="scientific">Gordonia westfalica</name>
    <dbReference type="NCBI Taxonomy" id="158898"/>
    <lineage>
        <taxon>Bacteria</taxon>
        <taxon>Bacillati</taxon>
        <taxon>Actinomycetota</taxon>
        <taxon>Actinomycetes</taxon>
        <taxon>Mycobacteriales</taxon>
        <taxon>Gordoniaceae</taxon>
        <taxon>Gordonia</taxon>
    </lineage>
</organism>
<accession>A0A1H2LWT4</accession>
<evidence type="ECO:0000313" key="4">
    <source>
        <dbReference type="Proteomes" id="UP000183180"/>
    </source>
</evidence>
<keyword evidence="5" id="KW-1185">Reference proteome</keyword>
<evidence type="ECO:0000256" key="1">
    <source>
        <dbReference type="RuleBase" id="RU362001"/>
    </source>
</evidence>
<dbReference type="SUPFAM" id="SSF140453">
    <property type="entry name" value="EsxAB dimer-like"/>
    <property type="match status" value="1"/>
</dbReference>
<dbReference type="EMBL" id="FNLM01000036">
    <property type="protein sequence ID" value="SDU84766.1"/>
    <property type="molecule type" value="Genomic_DNA"/>
</dbReference>
<sequence length="106" mass="10652">MLNLPGAGGAGVKIDVAEGQATAAAVGGIVADMKETIGVIARHASNATPTWQGKAGVAFDGTHTDWNKAATTMNQLLDQIKAQLTNGFAGYEDQDAAAAGGLNITV</sequence>
<evidence type="ECO:0000313" key="3">
    <source>
        <dbReference type="EMBL" id="SDU84766.1"/>
    </source>
</evidence>
<proteinExistence type="inferred from homology"/>